<keyword evidence="1" id="KW-1133">Transmembrane helix</keyword>
<evidence type="ECO:0000256" key="1">
    <source>
        <dbReference type="SAM" id="Phobius"/>
    </source>
</evidence>
<dbReference type="InterPro" id="IPR006527">
    <property type="entry name" value="F-box-assoc_dom_typ1"/>
</dbReference>
<dbReference type="InterPro" id="IPR001810">
    <property type="entry name" value="F-box_dom"/>
</dbReference>
<name>A0A8T2C297_9BRAS</name>
<gene>
    <name evidence="3" type="ORF">ISN45_Aa01g012780</name>
</gene>
<accession>A0A8T2C297</accession>
<dbReference type="InterPro" id="IPR050796">
    <property type="entry name" value="SCF_F-box_component"/>
</dbReference>
<dbReference type="PANTHER" id="PTHR31672:SF13">
    <property type="entry name" value="F-BOX PROTEIN CPR30-LIKE"/>
    <property type="match status" value="1"/>
</dbReference>
<proteinExistence type="predicted"/>
<dbReference type="Pfam" id="PF00646">
    <property type="entry name" value="F-box"/>
    <property type="match status" value="1"/>
</dbReference>
<feature type="transmembrane region" description="Helical" evidence="1">
    <location>
        <begin position="87"/>
        <end position="107"/>
    </location>
</feature>
<dbReference type="PANTHER" id="PTHR31672">
    <property type="entry name" value="BNACNNG10540D PROTEIN"/>
    <property type="match status" value="1"/>
</dbReference>
<protein>
    <submittedName>
        <fullName evidence="3">F-box domain</fullName>
    </submittedName>
</protein>
<reference evidence="3 4" key="1">
    <citation type="submission" date="2020-12" db="EMBL/GenBank/DDBJ databases">
        <title>Concerted genomic and epigenomic changes stabilize Arabidopsis allopolyploids.</title>
        <authorList>
            <person name="Chen Z."/>
        </authorList>
    </citation>
    <scope>NUCLEOTIDE SEQUENCE [LARGE SCALE GENOMIC DNA]</scope>
    <source>
        <strain evidence="3">Allo738</strain>
        <tissue evidence="3">Leaf</tissue>
    </source>
</reference>
<keyword evidence="4" id="KW-1185">Reference proteome</keyword>
<dbReference type="Pfam" id="PF07734">
    <property type="entry name" value="FBA_1"/>
    <property type="match status" value="1"/>
</dbReference>
<feature type="domain" description="F-box" evidence="2">
    <location>
        <begin position="1"/>
        <end position="46"/>
    </location>
</feature>
<dbReference type="Proteomes" id="UP000694240">
    <property type="component" value="Chromosome 6"/>
</dbReference>
<evidence type="ECO:0000313" key="3">
    <source>
        <dbReference type="EMBL" id="KAG7592386.1"/>
    </source>
</evidence>
<comment type="caution">
    <text evidence="3">The sequence shown here is derived from an EMBL/GenBank/DDBJ whole genome shotgun (WGS) entry which is preliminary data.</text>
</comment>
<sequence length="411" mass="47738">MILNDLPLYLLDDILFRLEPKSLAIMRCTNKYFQSYISHDSDFSVVRPSLFNLCSYGDTSVCCHRLVSSCDFISLEETAKLNFRNRCYIFGSCSGLLLIYINGLFVANPFTKTFRLLDHTSSSLLPWIVGGDGRYYFPNEHKYPQGNNARTERAMCVGFAVNRTTKIFKIVCILEMETVYGFEINDGYCWRLSETTINASSKSDLTTRMKPVYLDGTLHWLRNDGSIIAFNPETEQARMIPSIFHRESDMKLLFAADDNINRLTLLLGTKETISVYALRKNSKWILARQIKNVSMEDNIFVRWNMVAYDGKHLVVREMKDRSKGVVRLHDMEFMMKENDFKGLVHVYDMEANSWRVLGSTWCPSHYDRDFYKFMPSLFPVEEDEQTKVIVASDDQRIRYLSAVMRLIDTTK</sequence>
<dbReference type="SMART" id="SM00256">
    <property type="entry name" value="FBOX"/>
    <property type="match status" value="1"/>
</dbReference>
<dbReference type="AlphaFoldDB" id="A0A8T2C297"/>
<keyword evidence="1" id="KW-0812">Transmembrane</keyword>
<evidence type="ECO:0000313" key="4">
    <source>
        <dbReference type="Proteomes" id="UP000694240"/>
    </source>
</evidence>
<dbReference type="PROSITE" id="PS50181">
    <property type="entry name" value="FBOX"/>
    <property type="match status" value="1"/>
</dbReference>
<keyword evidence="1" id="KW-0472">Membrane</keyword>
<dbReference type="EMBL" id="JAEFBK010000006">
    <property type="protein sequence ID" value="KAG7592386.1"/>
    <property type="molecule type" value="Genomic_DNA"/>
</dbReference>
<evidence type="ECO:0000259" key="2">
    <source>
        <dbReference type="PROSITE" id="PS50181"/>
    </source>
</evidence>
<organism evidence="3 4">
    <name type="scientific">Arabidopsis thaliana x Arabidopsis arenosa</name>
    <dbReference type="NCBI Taxonomy" id="1240361"/>
    <lineage>
        <taxon>Eukaryota</taxon>
        <taxon>Viridiplantae</taxon>
        <taxon>Streptophyta</taxon>
        <taxon>Embryophyta</taxon>
        <taxon>Tracheophyta</taxon>
        <taxon>Spermatophyta</taxon>
        <taxon>Magnoliopsida</taxon>
        <taxon>eudicotyledons</taxon>
        <taxon>Gunneridae</taxon>
        <taxon>Pentapetalae</taxon>
        <taxon>rosids</taxon>
        <taxon>malvids</taxon>
        <taxon>Brassicales</taxon>
        <taxon>Brassicaceae</taxon>
        <taxon>Camelineae</taxon>
        <taxon>Arabidopsis</taxon>
    </lineage>
</organism>